<organism evidence="1 2">
    <name type="scientific">Heliocybe sulcata</name>
    <dbReference type="NCBI Taxonomy" id="5364"/>
    <lineage>
        <taxon>Eukaryota</taxon>
        <taxon>Fungi</taxon>
        <taxon>Dikarya</taxon>
        <taxon>Basidiomycota</taxon>
        <taxon>Agaricomycotina</taxon>
        <taxon>Agaricomycetes</taxon>
        <taxon>Gloeophyllales</taxon>
        <taxon>Gloeophyllaceae</taxon>
        <taxon>Heliocybe</taxon>
    </lineage>
</organism>
<dbReference type="OrthoDB" id="3261714at2759"/>
<protein>
    <submittedName>
        <fullName evidence="1">Uncharacterized protein</fullName>
    </submittedName>
</protein>
<keyword evidence="2" id="KW-1185">Reference proteome</keyword>
<dbReference type="AlphaFoldDB" id="A0A5C3MK76"/>
<dbReference type="Proteomes" id="UP000305948">
    <property type="component" value="Unassembled WGS sequence"/>
</dbReference>
<evidence type="ECO:0000313" key="2">
    <source>
        <dbReference type="Proteomes" id="UP000305948"/>
    </source>
</evidence>
<sequence>MDPNPSRQIVEPSGGVILRQLFDFDSGLSMEEHLQVYEDAKHRWTHCSLEEWQAGAEGVWMESSFFLLGADLSVTLELMGKFGDVMDYVKDHLHTKMSLYASLHSRVEEHKGTLGNRDKILQDVRERLVRQSGNVLGSGIAS</sequence>
<proteinExistence type="predicted"/>
<accession>A0A5C3MK76</accession>
<evidence type="ECO:0000313" key="1">
    <source>
        <dbReference type="EMBL" id="TFK45819.1"/>
    </source>
</evidence>
<reference evidence="1 2" key="1">
    <citation type="journal article" date="2019" name="Nat. Ecol. Evol.">
        <title>Megaphylogeny resolves global patterns of mushroom evolution.</title>
        <authorList>
            <person name="Varga T."/>
            <person name="Krizsan K."/>
            <person name="Foldi C."/>
            <person name="Dima B."/>
            <person name="Sanchez-Garcia M."/>
            <person name="Sanchez-Ramirez S."/>
            <person name="Szollosi G.J."/>
            <person name="Szarkandi J.G."/>
            <person name="Papp V."/>
            <person name="Albert L."/>
            <person name="Andreopoulos W."/>
            <person name="Angelini C."/>
            <person name="Antonin V."/>
            <person name="Barry K.W."/>
            <person name="Bougher N.L."/>
            <person name="Buchanan P."/>
            <person name="Buyck B."/>
            <person name="Bense V."/>
            <person name="Catcheside P."/>
            <person name="Chovatia M."/>
            <person name="Cooper J."/>
            <person name="Damon W."/>
            <person name="Desjardin D."/>
            <person name="Finy P."/>
            <person name="Geml J."/>
            <person name="Haridas S."/>
            <person name="Hughes K."/>
            <person name="Justo A."/>
            <person name="Karasinski D."/>
            <person name="Kautmanova I."/>
            <person name="Kiss B."/>
            <person name="Kocsube S."/>
            <person name="Kotiranta H."/>
            <person name="LaButti K.M."/>
            <person name="Lechner B.E."/>
            <person name="Liimatainen K."/>
            <person name="Lipzen A."/>
            <person name="Lukacs Z."/>
            <person name="Mihaltcheva S."/>
            <person name="Morgado L.N."/>
            <person name="Niskanen T."/>
            <person name="Noordeloos M.E."/>
            <person name="Ohm R.A."/>
            <person name="Ortiz-Santana B."/>
            <person name="Ovrebo C."/>
            <person name="Racz N."/>
            <person name="Riley R."/>
            <person name="Savchenko A."/>
            <person name="Shiryaev A."/>
            <person name="Soop K."/>
            <person name="Spirin V."/>
            <person name="Szebenyi C."/>
            <person name="Tomsovsky M."/>
            <person name="Tulloss R.E."/>
            <person name="Uehling J."/>
            <person name="Grigoriev I.V."/>
            <person name="Vagvolgyi C."/>
            <person name="Papp T."/>
            <person name="Martin F.M."/>
            <person name="Miettinen O."/>
            <person name="Hibbett D.S."/>
            <person name="Nagy L.G."/>
        </authorList>
    </citation>
    <scope>NUCLEOTIDE SEQUENCE [LARGE SCALE GENOMIC DNA]</scope>
    <source>
        <strain evidence="1 2">OMC1185</strain>
    </source>
</reference>
<dbReference type="EMBL" id="ML213536">
    <property type="protein sequence ID" value="TFK45819.1"/>
    <property type="molecule type" value="Genomic_DNA"/>
</dbReference>
<gene>
    <name evidence="1" type="ORF">OE88DRAFT_1668670</name>
</gene>
<name>A0A5C3MK76_9AGAM</name>